<sequence length="123" mass="13757">MNCHKKHEKTLRPSLNADYRKRYSGVQFHGDRDQHTAFGEPRSLRSAQRAEGLPAPHQSAGDGHPDGRTFPELLAFSFNSLEVFAIPARLPACNGPIANRARVRGATSPLLRKWQRWVSIADS</sequence>
<dbReference type="AlphaFoldDB" id="A0A6B0S006"/>
<evidence type="ECO:0000256" key="1">
    <source>
        <dbReference type="SAM" id="MobiDB-lite"/>
    </source>
</evidence>
<dbReference type="EMBL" id="VBQZ03000094">
    <property type="protein sequence ID" value="MXQ93564.1"/>
    <property type="molecule type" value="Genomic_DNA"/>
</dbReference>
<proteinExistence type="predicted"/>
<dbReference type="Proteomes" id="UP000322234">
    <property type="component" value="Unassembled WGS sequence"/>
</dbReference>
<name>A0A6B0S006_9CETA</name>
<protein>
    <submittedName>
        <fullName evidence="2">Uncharacterized protein</fullName>
    </submittedName>
</protein>
<feature type="region of interest" description="Disordered" evidence="1">
    <location>
        <begin position="30"/>
        <end position="68"/>
    </location>
</feature>
<gene>
    <name evidence="2" type="ORF">E5288_WYG001816</name>
</gene>
<comment type="caution">
    <text evidence="2">The sequence shown here is derived from an EMBL/GenBank/DDBJ whole genome shotgun (WGS) entry which is preliminary data.</text>
</comment>
<evidence type="ECO:0000313" key="2">
    <source>
        <dbReference type="EMBL" id="MXQ93564.1"/>
    </source>
</evidence>
<keyword evidence="3" id="KW-1185">Reference proteome</keyword>
<evidence type="ECO:0000313" key="3">
    <source>
        <dbReference type="Proteomes" id="UP000322234"/>
    </source>
</evidence>
<organism evidence="2 3">
    <name type="scientific">Bos mutus</name>
    <name type="common">wild yak</name>
    <dbReference type="NCBI Taxonomy" id="72004"/>
    <lineage>
        <taxon>Eukaryota</taxon>
        <taxon>Metazoa</taxon>
        <taxon>Chordata</taxon>
        <taxon>Craniata</taxon>
        <taxon>Vertebrata</taxon>
        <taxon>Euteleostomi</taxon>
        <taxon>Mammalia</taxon>
        <taxon>Eutheria</taxon>
        <taxon>Laurasiatheria</taxon>
        <taxon>Artiodactyla</taxon>
        <taxon>Ruminantia</taxon>
        <taxon>Pecora</taxon>
        <taxon>Bovidae</taxon>
        <taxon>Bovinae</taxon>
        <taxon>Bos</taxon>
    </lineage>
</organism>
<accession>A0A6B0S006</accession>
<reference evidence="2" key="1">
    <citation type="submission" date="2019-10" db="EMBL/GenBank/DDBJ databases">
        <title>The sequence and de novo assembly of the wild yak genome.</title>
        <authorList>
            <person name="Liu Y."/>
        </authorList>
    </citation>
    <scope>NUCLEOTIDE SEQUENCE [LARGE SCALE GENOMIC DNA]</scope>
    <source>
        <strain evidence="2">WY2019</strain>
    </source>
</reference>